<keyword evidence="2" id="KW-0812">Transmembrane</keyword>
<name>A0A2N9YF87_9GAMM</name>
<accession>A0A2N9YF87</accession>
<feature type="region of interest" description="Disordered" evidence="1">
    <location>
        <begin position="61"/>
        <end position="83"/>
    </location>
</feature>
<reference evidence="4" key="1">
    <citation type="submission" date="2016-12" db="EMBL/GenBank/DDBJ databases">
        <title>Complete Genome Sequence of Beggiatoa leptomitiformis D-401.</title>
        <authorList>
            <person name="Fomenkov A."/>
            <person name="Vincze T."/>
            <person name="Grabovich M."/>
            <person name="Anton B.P."/>
            <person name="Dubinina G."/>
            <person name="Orlova M."/>
            <person name="Belousova E."/>
            <person name="Roberts R.J."/>
        </authorList>
    </citation>
    <scope>NUCLEOTIDE SEQUENCE [LARGE SCALE GENOMIC DNA]</scope>
    <source>
        <strain evidence="4">D-401</strain>
    </source>
</reference>
<feature type="compositionally biased region" description="Polar residues" evidence="1">
    <location>
        <begin position="61"/>
        <end position="79"/>
    </location>
</feature>
<evidence type="ECO:0008006" key="5">
    <source>
        <dbReference type="Google" id="ProtNLM"/>
    </source>
</evidence>
<organism evidence="3 4">
    <name type="scientific">Beggiatoa leptomitoformis</name>
    <dbReference type="NCBI Taxonomy" id="288004"/>
    <lineage>
        <taxon>Bacteria</taxon>
        <taxon>Pseudomonadati</taxon>
        <taxon>Pseudomonadota</taxon>
        <taxon>Gammaproteobacteria</taxon>
        <taxon>Thiotrichales</taxon>
        <taxon>Thiotrichaceae</taxon>
        <taxon>Beggiatoa</taxon>
    </lineage>
</organism>
<evidence type="ECO:0000256" key="2">
    <source>
        <dbReference type="SAM" id="Phobius"/>
    </source>
</evidence>
<protein>
    <recommendedName>
        <fullName evidence="5">Tetratricopeptide repeat protein</fullName>
    </recommendedName>
</protein>
<dbReference type="AlphaFoldDB" id="A0A2N9YF87"/>
<sequence>MQIKMGSDPVFKDRIVVANQTPARKYMLLLTSSAIVIGIISAILYFVPIMSMWDTPDETASTNITTDTKSSFTKPSQTVMPPLKPVEVAKQPANFVEKPPATEHASGMPIAPTKPVDNKSATTTTEPPKASTETTVAESSPTDNKPVETSTTTPVATPTPPPVPSDPIADLVNKAQKQIERTRLTTPEGDNAFETYQALEKISPTEAEKVREQIISRYLEQSKRAVERGRITVSGGAYEMYRKLGEIAPDHKETQGLMDAMLNALQKRASVQMQKGDLLSPEANNAYATYQEIITIYPSSEMAKVLLQDLLKALVSKGDQQVIQRKYLTPEGDNAYASYSKVLEISPKNKKAEEGIKNIVKQYQIHATTKQKQGDYKASLSYIDAGLQLNPTDKTLLELRKKAEAKLKR</sequence>
<dbReference type="OrthoDB" id="9801841at2"/>
<proteinExistence type="predicted"/>
<dbReference type="EMBL" id="CP018889">
    <property type="protein sequence ID" value="AUI69029.1"/>
    <property type="molecule type" value="Genomic_DNA"/>
</dbReference>
<dbReference type="Gene3D" id="1.25.40.10">
    <property type="entry name" value="Tetratricopeptide repeat domain"/>
    <property type="match status" value="1"/>
</dbReference>
<dbReference type="KEGG" id="blep:AL038_14075"/>
<keyword evidence="2" id="KW-0472">Membrane</keyword>
<dbReference type="RefSeq" id="WP_062153855.1">
    <property type="nucleotide sequence ID" value="NZ_CP012373.2"/>
</dbReference>
<keyword evidence="4" id="KW-1185">Reference proteome</keyword>
<feature type="transmembrane region" description="Helical" evidence="2">
    <location>
        <begin position="26"/>
        <end position="47"/>
    </location>
</feature>
<feature type="compositionally biased region" description="Low complexity" evidence="1">
    <location>
        <begin position="147"/>
        <end position="156"/>
    </location>
</feature>
<dbReference type="SUPFAM" id="SSF48452">
    <property type="entry name" value="TPR-like"/>
    <property type="match status" value="1"/>
</dbReference>
<evidence type="ECO:0000313" key="3">
    <source>
        <dbReference type="EMBL" id="AUI69029.1"/>
    </source>
</evidence>
<evidence type="ECO:0000256" key="1">
    <source>
        <dbReference type="SAM" id="MobiDB-lite"/>
    </source>
</evidence>
<keyword evidence="2" id="KW-1133">Transmembrane helix</keyword>
<feature type="compositionally biased region" description="Polar residues" evidence="1">
    <location>
        <begin position="119"/>
        <end position="143"/>
    </location>
</feature>
<evidence type="ECO:0000313" key="4">
    <source>
        <dbReference type="Proteomes" id="UP000234271"/>
    </source>
</evidence>
<feature type="region of interest" description="Disordered" evidence="1">
    <location>
        <begin position="98"/>
        <end position="169"/>
    </location>
</feature>
<dbReference type="InterPro" id="IPR011990">
    <property type="entry name" value="TPR-like_helical_dom_sf"/>
</dbReference>
<dbReference type="STRING" id="288004.AL038_14075"/>
<gene>
    <name evidence="3" type="ORF">BLE401_10180</name>
</gene>
<dbReference type="Proteomes" id="UP000234271">
    <property type="component" value="Chromosome"/>
</dbReference>